<evidence type="ECO:0000313" key="2">
    <source>
        <dbReference type="Proteomes" id="UP001278766"/>
    </source>
</evidence>
<protein>
    <submittedName>
        <fullName evidence="1">Uncharacterized protein</fullName>
    </submittedName>
</protein>
<dbReference type="RefSeq" id="XP_062663734.1">
    <property type="nucleotide sequence ID" value="XM_062806246.1"/>
</dbReference>
<keyword evidence="2" id="KW-1185">Reference proteome</keyword>
<accession>A0AAE0HP82</accession>
<reference evidence="1" key="1">
    <citation type="journal article" date="2023" name="Mol. Phylogenet. Evol.">
        <title>Genome-scale phylogeny and comparative genomics of the fungal order Sordariales.</title>
        <authorList>
            <person name="Hensen N."/>
            <person name="Bonometti L."/>
            <person name="Westerberg I."/>
            <person name="Brannstrom I.O."/>
            <person name="Guillou S."/>
            <person name="Cros-Aarteil S."/>
            <person name="Calhoun S."/>
            <person name="Haridas S."/>
            <person name="Kuo A."/>
            <person name="Mondo S."/>
            <person name="Pangilinan J."/>
            <person name="Riley R."/>
            <person name="LaButti K."/>
            <person name="Andreopoulos B."/>
            <person name="Lipzen A."/>
            <person name="Chen C."/>
            <person name="Yan M."/>
            <person name="Daum C."/>
            <person name="Ng V."/>
            <person name="Clum A."/>
            <person name="Steindorff A."/>
            <person name="Ohm R.A."/>
            <person name="Martin F."/>
            <person name="Silar P."/>
            <person name="Natvig D.O."/>
            <person name="Lalanne C."/>
            <person name="Gautier V."/>
            <person name="Ament-Velasquez S.L."/>
            <person name="Kruys A."/>
            <person name="Hutchinson M.I."/>
            <person name="Powell A.J."/>
            <person name="Barry K."/>
            <person name="Miller A.N."/>
            <person name="Grigoriev I.V."/>
            <person name="Debuchy R."/>
            <person name="Gladieux P."/>
            <person name="Hiltunen Thoren M."/>
            <person name="Johannesson H."/>
        </authorList>
    </citation>
    <scope>NUCLEOTIDE SEQUENCE</scope>
    <source>
        <strain evidence="1">CBS 168.71</strain>
    </source>
</reference>
<reference evidence="1" key="2">
    <citation type="submission" date="2023-06" db="EMBL/GenBank/DDBJ databases">
        <authorList>
            <consortium name="Lawrence Berkeley National Laboratory"/>
            <person name="Haridas S."/>
            <person name="Hensen N."/>
            <person name="Bonometti L."/>
            <person name="Westerberg I."/>
            <person name="Brannstrom I.O."/>
            <person name="Guillou S."/>
            <person name="Cros-Aarteil S."/>
            <person name="Calhoun S."/>
            <person name="Kuo A."/>
            <person name="Mondo S."/>
            <person name="Pangilinan J."/>
            <person name="Riley R."/>
            <person name="Labutti K."/>
            <person name="Andreopoulos B."/>
            <person name="Lipzen A."/>
            <person name="Chen C."/>
            <person name="Yanf M."/>
            <person name="Daum C."/>
            <person name="Ng V."/>
            <person name="Clum A."/>
            <person name="Steindorff A."/>
            <person name="Ohm R."/>
            <person name="Martin F."/>
            <person name="Silar P."/>
            <person name="Natvig D."/>
            <person name="Lalanne C."/>
            <person name="Gautier V."/>
            <person name="Ament-Velasquez S.L."/>
            <person name="Kruys A."/>
            <person name="Hutchinson M.I."/>
            <person name="Powell A.J."/>
            <person name="Barry K."/>
            <person name="Miller A.N."/>
            <person name="Grigoriev I.V."/>
            <person name="Debuchy R."/>
            <person name="Gladieux P."/>
            <person name="Thoren M.H."/>
            <person name="Johannesson H."/>
        </authorList>
    </citation>
    <scope>NUCLEOTIDE SEQUENCE</scope>
    <source>
        <strain evidence="1">CBS 168.71</strain>
    </source>
</reference>
<organism evidence="1 2">
    <name type="scientific">Chaetomium fimeti</name>
    <dbReference type="NCBI Taxonomy" id="1854472"/>
    <lineage>
        <taxon>Eukaryota</taxon>
        <taxon>Fungi</taxon>
        <taxon>Dikarya</taxon>
        <taxon>Ascomycota</taxon>
        <taxon>Pezizomycotina</taxon>
        <taxon>Sordariomycetes</taxon>
        <taxon>Sordariomycetidae</taxon>
        <taxon>Sordariales</taxon>
        <taxon>Chaetomiaceae</taxon>
        <taxon>Chaetomium</taxon>
    </lineage>
</organism>
<dbReference type="GeneID" id="87843194"/>
<proteinExistence type="predicted"/>
<comment type="caution">
    <text evidence="1">The sequence shown here is derived from an EMBL/GenBank/DDBJ whole genome shotgun (WGS) entry which is preliminary data.</text>
</comment>
<name>A0AAE0HP82_9PEZI</name>
<gene>
    <name evidence="1" type="ORF">B0H64DRAFT_437391</name>
</gene>
<dbReference type="EMBL" id="JAUEPN010000001">
    <property type="protein sequence ID" value="KAK3300220.1"/>
    <property type="molecule type" value="Genomic_DNA"/>
</dbReference>
<dbReference type="Proteomes" id="UP001278766">
    <property type="component" value="Unassembled WGS sequence"/>
</dbReference>
<sequence length="75" mass="7791">MGPSLIRTPVAQLPTSAPGAACVAASAHCKGPASTVVTLPNIWRRQDEPKAQNIAMDNLGLFTGSQPAEPELPIE</sequence>
<dbReference type="AlphaFoldDB" id="A0AAE0HP82"/>
<evidence type="ECO:0000313" key="1">
    <source>
        <dbReference type="EMBL" id="KAK3300220.1"/>
    </source>
</evidence>